<evidence type="ECO:0000313" key="2">
    <source>
        <dbReference type="Proteomes" id="UP000039046"/>
    </source>
</evidence>
<organism evidence="1 2">
    <name type="scientific">[Torrubiella] hemipterigena</name>
    <dbReference type="NCBI Taxonomy" id="1531966"/>
    <lineage>
        <taxon>Eukaryota</taxon>
        <taxon>Fungi</taxon>
        <taxon>Dikarya</taxon>
        <taxon>Ascomycota</taxon>
        <taxon>Pezizomycotina</taxon>
        <taxon>Sordariomycetes</taxon>
        <taxon>Hypocreomycetidae</taxon>
        <taxon>Hypocreales</taxon>
        <taxon>Clavicipitaceae</taxon>
        <taxon>Clavicipitaceae incertae sedis</taxon>
        <taxon>'Torrubiella' clade</taxon>
    </lineage>
</organism>
<dbReference type="EMBL" id="CDHN01000001">
    <property type="protein sequence ID" value="CEJ81485.1"/>
    <property type="molecule type" value="Genomic_DNA"/>
</dbReference>
<keyword evidence="2" id="KW-1185">Reference proteome</keyword>
<dbReference type="AlphaFoldDB" id="A0A0A1T5U0"/>
<proteinExistence type="predicted"/>
<gene>
    <name evidence="1" type="ORF">VHEMI01607</name>
</gene>
<evidence type="ECO:0000313" key="1">
    <source>
        <dbReference type="EMBL" id="CEJ81485.1"/>
    </source>
</evidence>
<dbReference type="HOGENOM" id="CLU_1448685_0_0_1"/>
<sequence>MEATVDFSATISPWTKDNSAFVEEVEKQILMDEYLVGFSDKDLWPKLQGLQAAIATTAETVAAAAKSEYNMENAGFWRLGKNWTATDEFSKYFDKDGRLRGICTTSKYEIETNPEKELQYWLPYYYQTLKLTYDPHEWRESSDLLTLAMCARLLCQFSTKYNARYSCNLYTLDLAFYTFCGYFIECF</sequence>
<name>A0A0A1T5U0_9HYPO</name>
<protein>
    <submittedName>
        <fullName evidence="1">Uncharacterized protein</fullName>
    </submittedName>
</protein>
<accession>A0A0A1T5U0</accession>
<dbReference type="Proteomes" id="UP000039046">
    <property type="component" value="Unassembled WGS sequence"/>
</dbReference>
<reference evidence="1 2" key="1">
    <citation type="journal article" date="2015" name="Genome Announc.">
        <title>Draft Genome Sequence and Gene Annotation of the Entomopathogenic Fungus Verticillium hemipterigenum.</title>
        <authorList>
            <person name="Horn F."/>
            <person name="Habel A."/>
            <person name="Scharf D.H."/>
            <person name="Dworschak J."/>
            <person name="Brakhage A.A."/>
            <person name="Guthke R."/>
            <person name="Hertweck C."/>
            <person name="Linde J."/>
        </authorList>
    </citation>
    <scope>NUCLEOTIDE SEQUENCE [LARGE SCALE GENOMIC DNA]</scope>
</reference>